<dbReference type="InterPro" id="IPR027795">
    <property type="entry name" value="CASTOR_ACT_dom"/>
</dbReference>
<keyword evidence="4" id="KW-1185">Reference proteome</keyword>
<dbReference type="EMBL" id="JBHTIB010000012">
    <property type="protein sequence ID" value="MFD0836429.1"/>
    <property type="molecule type" value="Genomic_DNA"/>
</dbReference>
<accession>A0ABW3BV57</accession>
<dbReference type="Pfam" id="PF13840">
    <property type="entry name" value="ACT_7"/>
    <property type="match status" value="1"/>
</dbReference>
<proteinExistence type="predicted"/>
<protein>
    <submittedName>
        <fullName evidence="3">ACT domain-containing protein</fullName>
    </submittedName>
</protein>
<dbReference type="Gene3D" id="3.30.2130.10">
    <property type="entry name" value="VC0802-like"/>
    <property type="match status" value="1"/>
</dbReference>
<dbReference type="PANTHER" id="PTHR39199">
    <property type="entry name" value="BLR5128 PROTEIN"/>
    <property type="match status" value="1"/>
</dbReference>
<feature type="domain" description="DUF2241" evidence="1">
    <location>
        <begin position="2"/>
        <end position="69"/>
    </location>
</feature>
<dbReference type="RefSeq" id="WP_379942459.1">
    <property type="nucleotide sequence ID" value="NZ_JBHTIB010000012.1"/>
</dbReference>
<evidence type="ECO:0000313" key="4">
    <source>
        <dbReference type="Proteomes" id="UP001597011"/>
    </source>
</evidence>
<dbReference type="Pfam" id="PF10000">
    <property type="entry name" value="ACT_3"/>
    <property type="match status" value="1"/>
</dbReference>
<comment type="caution">
    <text evidence="3">The sequence shown here is derived from an EMBL/GenBank/DDBJ whole genome shotgun (WGS) entry which is preliminary data.</text>
</comment>
<evidence type="ECO:0000259" key="2">
    <source>
        <dbReference type="Pfam" id="PF13840"/>
    </source>
</evidence>
<evidence type="ECO:0000313" key="3">
    <source>
        <dbReference type="EMBL" id="MFD0836429.1"/>
    </source>
</evidence>
<organism evidence="3 4">
    <name type="scientific">Mariniflexile aquimaris</name>
    <dbReference type="NCBI Taxonomy" id="881009"/>
    <lineage>
        <taxon>Bacteria</taxon>
        <taxon>Pseudomonadati</taxon>
        <taxon>Bacteroidota</taxon>
        <taxon>Flavobacteriia</taxon>
        <taxon>Flavobacteriales</taxon>
        <taxon>Flavobacteriaceae</taxon>
        <taxon>Mariniflexile</taxon>
    </lineage>
</organism>
<gene>
    <name evidence="3" type="ORF">ACFQ0I_11665</name>
</gene>
<reference evidence="4" key="1">
    <citation type="journal article" date="2019" name="Int. J. Syst. Evol. Microbiol.">
        <title>The Global Catalogue of Microorganisms (GCM) 10K type strain sequencing project: providing services to taxonomists for standard genome sequencing and annotation.</title>
        <authorList>
            <consortium name="The Broad Institute Genomics Platform"/>
            <consortium name="The Broad Institute Genome Sequencing Center for Infectious Disease"/>
            <person name="Wu L."/>
            <person name="Ma J."/>
        </authorList>
    </citation>
    <scope>NUCLEOTIDE SEQUENCE [LARGE SCALE GENOMIC DNA]</scope>
    <source>
        <strain evidence="4">CCUG 60529</strain>
    </source>
</reference>
<sequence>MAGETNLTQLIKGMTPKLNDGEYVFSTIKDISKIDRRDTICEFKEKEGTTIVIEKEKADQLNLSYEYIASWITLMIHSSLDAVGLTAIFSTELAKNDISCNVIAGYYHDHIFVDKKDADKAIQVLMELSKNQ</sequence>
<evidence type="ECO:0000259" key="1">
    <source>
        <dbReference type="Pfam" id="PF10000"/>
    </source>
</evidence>
<dbReference type="PANTHER" id="PTHR39199:SF1">
    <property type="entry name" value="BLR5128 PROTEIN"/>
    <property type="match status" value="1"/>
</dbReference>
<dbReference type="SUPFAM" id="SSF55021">
    <property type="entry name" value="ACT-like"/>
    <property type="match status" value="2"/>
</dbReference>
<name>A0ABW3BV57_9FLAO</name>
<feature type="domain" description="CASTOR ACT" evidence="2">
    <location>
        <begin position="70"/>
        <end position="125"/>
    </location>
</feature>
<dbReference type="Proteomes" id="UP001597011">
    <property type="component" value="Unassembled WGS sequence"/>
</dbReference>
<dbReference type="InterPro" id="IPR045865">
    <property type="entry name" value="ACT-like_dom_sf"/>
</dbReference>
<dbReference type="InterPro" id="IPR018717">
    <property type="entry name" value="DUF2241"/>
</dbReference>